<evidence type="ECO:0000313" key="8">
    <source>
        <dbReference type="Proteomes" id="UP001461163"/>
    </source>
</evidence>
<evidence type="ECO:0000313" key="7">
    <source>
        <dbReference type="EMBL" id="MEM5499573.1"/>
    </source>
</evidence>
<feature type="domain" description="Organic solvent tolerance-like N-terminal" evidence="5">
    <location>
        <begin position="72"/>
        <end position="199"/>
    </location>
</feature>
<keyword evidence="3 4" id="KW-0998">Cell outer membrane</keyword>
<comment type="caution">
    <text evidence="4">Lacks conserved residue(s) required for the propagation of feature annotation.</text>
</comment>
<dbReference type="InterPro" id="IPR007543">
    <property type="entry name" value="LptD_C"/>
</dbReference>
<keyword evidence="1 4" id="KW-0732">Signal</keyword>
<feature type="domain" description="LptD C-terminal" evidence="6">
    <location>
        <begin position="308"/>
        <end position="668"/>
    </location>
</feature>
<dbReference type="PANTHER" id="PTHR30189:SF1">
    <property type="entry name" value="LPS-ASSEMBLY PROTEIN LPTD"/>
    <property type="match status" value="1"/>
</dbReference>
<reference evidence="7 8" key="1">
    <citation type="submission" date="2024-03" db="EMBL/GenBank/DDBJ databases">
        <title>Community enrichment and isolation of bacterial strains for fucoidan degradation.</title>
        <authorList>
            <person name="Sichert A."/>
        </authorList>
    </citation>
    <scope>NUCLEOTIDE SEQUENCE [LARGE SCALE GENOMIC DNA]</scope>
    <source>
        <strain evidence="7 8">AS12</strain>
    </source>
</reference>
<comment type="function">
    <text evidence="4">Together with LptE, is involved in the assembly of lipopolysaccharide (LPS) at the surface of the outer membrane.</text>
</comment>
<proteinExistence type="inferred from homology"/>
<keyword evidence="8" id="KW-1185">Reference proteome</keyword>
<sequence length="759" mass="86590">MKPLKLELNPRDFNHYQAAFLPYRMKIKQPLHVLCFSVCSLSAVAQETCPAPANTFVVEKRLPNGQIQVISNMTSIQQDNFAEFEGDVEITNKDSQIIANKAQINRTTQQLIATGDVSYQNPQLSVTSQKVLLNTQNNRMEIADTQYELTTLNARGQAELLVVDQSQGLELNGVTFSTCPTGQEDWLVHADSITVKPDETRGVARNAFFYVQDIPIFYLPYYSFPVTDARETGLLFPQIGSSSSTGFAYEQPYYLNLDPQYDATITPKYMTKRGLQLKTEFRYLTENNSGQIDIEYLPNDSDSTTNEDRYFYRFTHKGALSEDWEVNVDFNGLSDDNYIVDLGSDYYNSADTHLFRTLGLHYYSDALNVSLQLRDFEILGDHDDTYRALPELKLDYVTDLPAGFKFDIHSELARFDNANGTSPKATRAHIAPTLSLPLENSWGEFLAETSVMHTVYRQEDIEGTDLSRDVSRTLGQAKLYGALVFERQANWFGGNVTQTLEPRAQYLYTSYEDQSDIGLYDTTRLFNDFAGLFRGQEFTGLDRISDKNQVTLGITSRIIDEDNREQFKLSLGQIFYLEDNKVTAASKEDDRSALAAELDWRLGSKWLAHSEVQVSTQTDKVERSSIGLEYRLARDKMLQINHRFVRDLSGEQISQLGLTASWPIAQDWYWVGRWYRDIDRHRTIESYTGLQYESCCWALRIVAQRQLTSRFDDNGLQSTDEFDSGIAIQFLFKGIGGDSSGRDMLRDGLFGYRQPYLLD</sequence>
<dbReference type="InterPro" id="IPR050218">
    <property type="entry name" value="LptD"/>
</dbReference>
<dbReference type="EMBL" id="JBBMQS010000015">
    <property type="protein sequence ID" value="MEM5499573.1"/>
    <property type="molecule type" value="Genomic_DNA"/>
</dbReference>
<dbReference type="PANTHER" id="PTHR30189">
    <property type="entry name" value="LPS-ASSEMBLY PROTEIN"/>
    <property type="match status" value="1"/>
</dbReference>
<protein>
    <recommendedName>
        <fullName evidence="4">LPS-assembly protein LptD</fullName>
    </recommendedName>
</protein>
<comment type="subunit">
    <text evidence="4">Component of the lipopolysaccharide transport and assembly complex. Interacts with LptE and LptA.</text>
</comment>
<dbReference type="InterPro" id="IPR020889">
    <property type="entry name" value="LipoPS_assembly_LptD"/>
</dbReference>
<comment type="subcellular location">
    <subcellularLocation>
        <location evidence="4">Cell outer membrane</location>
    </subcellularLocation>
</comment>
<dbReference type="HAMAP" id="MF_01411">
    <property type="entry name" value="LPS_assembly_LptD"/>
    <property type="match status" value="1"/>
</dbReference>
<evidence type="ECO:0000256" key="4">
    <source>
        <dbReference type="HAMAP-Rule" id="MF_01411"/>
    </source>
</evidence>
<evidence type="ECO:0000256" key="2">
    <source>
        <dbReference type="ARBA" id="ARBA00023136"/>
    </source>
</evidence>
<dbReference type="InterPro" id="IPR005653">
    <property type="entry name" value="OstA-like_N"/>
</dbReference>
<dbReference type="Pfam" id="PF03968">
    <property type="entry name" value="LptD_N"/>
    <property type="match status" value="1"/>
</dbReference>
<gene>
    <name evidence="4 7" type="primary">lptD</name>
    <name evidence="7" type="ORF">WNY77_19335</name>
</gene>
<comment type="caution">
    <text evidence="7">The sequence shown here is derived from an EMBL/GenBank/DDBJ whole genome shotgun (WGS) entry which is preliminary data.</text>
</comment>
<dbReference type="Proteomes" id="UP001461163">
    <property type="component" value="Unassembled WGS sequence"/>
</dbReference>
<organism evidence="7 8">
    <name type="scientific">Paraglaciecola mesophila</name>
    <dbReference type="NCBI Taxonomy" id="197222"/>
    <lineage>
        <taxon>Bacteria</taxon>
        <taxon>Pseudomonadati</taxon>
        <taxon>Pseudomonadota</taxon>
        <taxon>Gammaproteobacteria</taxon>
        <taxon>Alteromonadales</taxon>
        <taxon>Alteromonadaceae</taxon>
        <taxon>Paraglaciecola</taxon>
    </lineage>
</organism>
<dbReference type="Pfam" id="PF04453">
    <property type="entry name" value="LptD"/>
    <property type="match status" value="1"/>
</dbReference>
<name>A0ABU9T0C8_9ALTE</name>
<accession>A0ABU9T0C8</accession>
<keyword evidence="2 4" id="KW-0472">Membrane</keyword>
<evidence type="ECO:0000259" key="5">
    <source>
        <dbReference type="Pfam" id="PF03968"/>
    </source>
</evidence>
<evidence type="ECO:0000256" key="1">
    <source>
        <dbReference type="ARBA" id="ARBA00022729"/>
    </source>
</evidence>
<evidence type="ECO:0000259" key="6">
    <source>
        <dbReference type="Pfam" id="PF04453"/>
    </source>
</evidence>
<evidence type="ECO:0000256" key="3">
    <source>
        <dbReference type="ARBA" id="ARBA00023237"/>
    </source>
</evidence>
<comment type="similarity">
    <text evidence="4">Belongs to the LptD family.</text>
</comment>